<comment type="subcellular location">
    <subcellularLocation>
        <location evidence="1 8">Cytoplasm</location>
    </subcellularLocation>
</comment>
<keyword evidence="3 8" id="KW-0963">Cytoplasm</keyword>
<evidence type="ECO:0000256" key="7">
    <source>
        <dbReference type="ARBA" id="ARBA00023054"/>
    </source>
</evidence>
<dbReference type="Gene3D" id="3.30.60.90">
    <property type="match status" value="1"/>
</dbReference>
<dbReference type="InterPro" id="IPR050774">
    <property type="entry name" value="KCMF1/Dystrophin"/>
</dbReference>
<keyword evidence="6" id="KW-0862">Zinc</keyword>
<evidence type="ECO:0000259" key="12">
    <source>
        <dbReference type="PROSITE" id="PS50135"/>
    </source>
</evidence>
<dbReference type="CDD" id="cd16244">
    <property type="entry name" value="EFh_DTN"/>
    <property type="match status" value="1"/>
</dbReference>
<reference evidence="13" key="2">
    <citation type="submission" date="2025-08" db="UniProtKB">
        <authorList>
            <consortium name="Ensembl"/>
        </authorList>
    </citation>
    <scope>IDENTIFICATION</scope>
</reference>
<dbReference type="PANTHER" id="PTHR12268">
    <property type="entry name" value="E3 UBIQUITIN-PROTEIN LIGASE KCMF1"/>
    <property type="match status" value="1"/>
</dbReference>
<dbReference type="CDD" id="cd02334">
    <property type="entry name" value="ZZ_dystrophin"/>
    <property type="match status" value="1"/>
</dbReference>
<reference evidence="13 14" key="1">
    <citation type="journal article" date="2021" name="G3 (Bethesda)">
        <title>Improved contiguity of the threespine stickleback genome using long-read sequencing.</title>
        <authorList>
            <person name="Nath S."/>
            <person name="Shaw D.E."/>
            <person name="White M.A."/>
        </authorList>
    </citation>
    <scope>NUCLEOTIDE SEQUENCE [LARGE SCALE GENOMIC DNA]</scope>
    <source>
        <strain evidence="13 14">Lake Benthic</strain>
    </source>
</reference>
<dbReference type="Pfam" id="PF09068">
    <property type="entry name" value="EF-hand_2"/>
    <property type="match status" value="1"/>
</dbReference>
<feature type="region of interest" description="Disordered" evidence="11">
    <location>
        <begin position="545"/>
        <end position="567"/>
    </location>
</feature>
<reference evidence="13" key="3">
    <citation type="submission" date="2025-09" db="UniProtKB">
        <authorList>
            <consortium name="Ensembl"/>
        </authorList>
    </citation>
    <scope>IDENTIFICATION</scope>
</reference>
<evidence type="ECO:0000256" key="8">
    <source>
        <dbReference type="PIRNR" id="PIRNR038204"/>
    </source>
</evidence>
<keyword evidence="14" id="KW-1185">Reference proteome</keyword>
<dbReference type="GO" id="GO:0045202">
    <property type="term" value="C:synapse"/>
    <property type="evidence" value="ECO:0007669"/>
    <property type="project" value="TreeGrafter"/>
</dbReference>
<dbReference type="Ensembl" id="ENSGACT00000032719.1">
    <property type="protein sequence ID" value="ENSGACP00000047493.1"/>
    <property type="gene ID" value="ENSGACG00000007107.2"/>
</dbReference>
<dbReference type="GO" id="GO:0005737">
    <property type="term" value="C:cytoplasm"/>
    <property type="evidence" value="ECO:0007669"/>
    <property type="project" value="UniProtKB-SubCell"/>
</dbReference>
<dbReference type="Proteomes" id="UP000007635">
    <property type="component" value="Chromosome XVIII"/>
</dbReference>
<accession>A0AAQ4QB06</accession>
<proteinExistence type="inferred from homology"/>
<dbReference type="AlphaFoldDB" id="A0AAQ4QB06"/>
<dbReference type="InterPro" id="IPR015153">
    <property type="entry name" value="EF-hand_dom_typ1"/>
</dbReference>
<dbReference type="PANTHER" id="PTHR12268:SF22">
    <property type="entry name" value="DYSTROBREVIN BETA"/>
    <property type="match status" value="1"/>
</dbReference>
<evidence type="ECO:0000256" key="5">
    <source>
        <dbReference type="ARBA" id="ARBA00022771"/>
    </source>
</evidence>
<evidence type="ECO:0000256" key="9">
    <source>
        <dbReference type="PROSITE-ProRule" id="PRU00228"/>
    </source>
</evidence>
<dbReference type="GO" id="GO:0099536">
    <property type="term" value="P:synaptic signaling"/>
    <property type="evidence" value="ECO:0007669"/>
    <property type="project" value="TreeGrafter"/>
</dbReference>
<dbReference type="SUPFAM" id="SSF57850">
    <property type="entry name" value="RING/U-box"/>
    <property type="match status" value="1"/>
</dbReference>
<protein>
    <recommendedName>
        <fullName evidence="8">Dystrobrevin</fullName>
    </recommendedName>
</protein>
<feature type="region of interest" description="Disordered" evidence="11">
    <location>
        <begin position="471"/>
        <end position="508"/>
    </location>
</feature>
<dbReference type="PROSITE" id="PS01357">
    <property type="entry name" value="ZF_ZZ_1"/>
    <property type="match status" value="1"/>
</dbReference>
<dbReference type="InterPro" id="IPR043145">
    <property type="entry name" value="Znf_ZZ_sf"/>
</dbReference>
<dbReference type="Pfam" id="PF09069">
    <property type="entry name" value="EF-hand_3"/>
    <property type="match status" value="1"/>
</dbReference>
<dbReference type="GO" id="GO:0008270">
    <property type="term" value="F:zinc ion binding"/>
    <property type="evidence" value="ECO:0007669"/>
    <property type="project" value="UniProtKB-KW"/>
</dbReference>
<dbReference type="InterPro" id="IPR011992">
    <property type="entry name" value="EF-hand-dom_pair"/>
</dbReference>
<evidence type="ECO:0000256" key="10">
    <source>
        <dbReference type="SAM" id="Coils"/>
    </source>
</evidence>
<evidence type="ECO:0000313" key="13">
    <source>
        <dbReference type="Ensembl" id="ENSGACP00000047493.1"/>
    </source>
</evidence>
<dbReference type="PROSITE" id="PS50135">
    <property type="entry name" value="ZF_ZZ_2"/>
    <property type="match status" value="1"/>
</dbReference>
<evidence type="ECO:0000256" key="2">
    <source>
        <dbReference type="ARBA" id="ARBA00009563"/>
    </source>
</evidence>
<feature type="domain" description="ZZ-type" evidence="12">
    <location>
        <begin position="242"/>
        <end position="298"/>
    </location>
</feature>
<dbReference type="GO" id="GO:0005886">
    <property type="term" value="C:plasma membrane"/>
    <property type="evidence" value="ECO:0007669"/>
    <property type="project" value="TreeGrafter"/>
</dbReference>
<dbReference type="Pfam" id="PF00569">
    <property type="entry name" value="ZZ"/>
    <property type="match status" value="1"/>
</dbReference>
<dbReference type="SUPFAM" id="SSF47473">
    <property type="entry name" value="EF-hand"/>
    <property type="match status" value="2"/>
</dbReference>
<dbReference type="Gene3D" id="1.10.238.10">
    <property type="entry name" value="EF-hand"/>
    <property type="match status" value="2"/>
</dbReference>
<evidence type="ECO:0000313" key="14">
    <source>
        <dbReference type="Proteomes" id="UP000007635"/>
    </source>
</evidence>
<comment type="similarity">
    <text evidence="2 8">Belongs to the dystrophin family. Dystrobrevin subfamily.</text>
</comment>
<evidence type="ECO:0000256" key="11">
    <source>
        <dbReference type="SAM" id="MobiDB-lite"/>
    </source>
</evidence>
<evidence type="ECO:0000256" key="1">
    <source>
        <dbReference type="ARBA" id="ARBA00004496"/>
    </source>
</evidence>
<dbReference type="SMART" id="SM00291">
    <property type="entry name" value="ZnF_ZZ"/>
    <property type="match status" value="1"/>
</dbReference>
<keyword evidence="7 10" id="KW-0175">Coiled coil</keyword>
<evidence type="ECO:0000256" key="4">
    <source>
        <dbReference type="ARBA" id="ARBA00022723"/>
    </source>
</evidence>
<organism evidence="13 14">
    <name type="scientific">Gasterosteus aculeatus aculeatus</name>
    <name type="common">three-spined stickleback</name>
    <dbReference type="NCBI Taxonomy" id="481459"/>
    <lineage>
        <taxon>Eukaryota</taxon>
        <taxon>Metazoa</taxon>
        <taxon>Chordata</taxon>
        <taxon>Craniata</taxon>
        <taxon>Vertebrata</taxon>
        <taxon>Euteleostomi</taxon>
        <taxon>Actinopterygii</taxon>
        <taxon>Neopterygii</taxon>
        <taxon>Teleostei</taxon>
        <taxon>Neoteleostei</taxon>
        <taxon>Acanthomorphata</taxon>
        <taxon>Eupercaria</taxon>
        <taxon>Perciformes</taxon>
        <taxon>Cottioidei</taxon>
        <taxon>Gasterosteales</taxon>
        <taxon>Gasterosteidae</taxon>
        <taxon>Gasterosteus</taxon>
    </lineage>
</organism>
<dbReference type="GeneTree" id="ENSGT00940000153897"/>
<evidence type="ECO:0000256" key="6">
    <source>
        <dbReference type="ARBA" id="ARBA00022833"/>
    </source>
</evidence>
<dbReference type="InterPro" id="IPR000433">
    <property type="entry name" value="Znf_ZZ"/>
</dbReference>
<keyword evidence="4" id="KW-0479">Metal-binding</keyword>
<dbReference type="PIRSF" id="PIRSF038204">
    <property type="entry name" value="Distrobrevin"/>
    <property type="match status" value="1"/>
</dbReference>
<name>A0AAQ4QB06_GASAC</name>
<feature type="coiled-coil region" evidence="10">
    <location>
        <begin position="388"/>
        <end position="459"/>
    </location>
</feature>
<evidence type="ECO:0000256" key="3">
    <source>
        <dbReference type="ARBA" id="ARBA00022490"/>
    </source>
</evidence>
<sequence length="567" mass="63550">MEEGGLRDRGRGTPATVDSEPRQILVELGEQNLDAICLSTYRTACKLRFIQKRCNLHLIDIYNVIEAVRDAGLNAVELHAGISVTRLENLVSSLFNQLSKRLPTTHTIDPRESAILLVEFLLAAVDSEPDSRLTVLSVKAMLATLCGGKLLDKLRYVFSQVSDSSGVLVQSKFDSFLREALKLPSAVHEGPSFGYTHTSARSCFHQQKRVMLNMFLDIVADPPQCLVWLPLMHRMANVEHVYHPVSCSYCRGNAMTGFRYRCLRCRGYQLCQNCFWRGNASGSHSNQHQMKEHSSWKSSASKLGRALSRTLGCVSSREPPHPIYPEEPERTLNLSNLVPRREDEEHKLIARYTSRLAETDALKRPFKTLSLMSDQPTVSRLNINFDVNKQKRELIAQLECKNREILAEIKRLRVEHDAACQATTNPTLLAELRLLRQRKDELEQRMSSLQQSRRELMVQLEGLMKLLKAQAAGSSHASPSRPSPSSVRSVGAASPPAHMYPPQDSLAGVGGDVQEAFAQGPRRNLRNDLLVAADSITNTVSSLVKELHSDEAREEEERLLNGKDRGN</sequence>
<keyword evidence="5 9" id="KW-0863">Zinc-finger</keyword>
<dbReference type="InterPro" id="IPR017432">
    <property type="entry name" value="Distrobrevin"/>
</dbReference>
<feature type="compositionally biased region" description="Low complexity" evidence="11">
    <location>
        <begin position="471"/>
        <end position="497"/>
    </location>
</feature>
<dbReference type="InterPro" id="IPR015154">
    <property type="entry name" value="EF-hand_dom_typ2"/>
</dbReference>